<dbReference type="Pfam" id="PF05050">
    <property type="entry name" value="Methyltransf_21"/>
    <property type="match status" value="1"/>
</dbReference>
<dbReference type="RefSeq" id="WP_190351489.1">
    <property type="nucleotide sequence ID" value="NZ_JACJPY010000042.1"/>
</dbReference>
<dbReference type="GO" id="GO:0008171">
    <property type="term" value="F:O-methyltransferase activity"/>
    <property type="evidence" value="ECO:0007669"/>
    <property type="project" value="TreeGrafter"/>
</dbReference>
<gene>
    <name evidence="2" type="ORF">H6F44_13365</name>
</gene>
<evidence type="ECO:0000313" key="2">
    <source>
        <dbReference type="EMBL" id="MBD2151100.1"/>
    </source>
</evidence>
<keyword evidence="2" id="KW-0489">Methyltransferase</keyword>
<dbReference type="PANTHER" id="PTHR36973">
    <property type="entry name" value="SLL1456 PROTEIN-RELATED"/>
    <property type="match status" value="1"/>
</dbReference>
<dbReference type="AlphaFoldDB" id="A0A926Z6V1"/>
<dbReference type="PANTHER" id="PTHR36973:SF4">
    <property type="entry name" value="NODULATION PROTEIN"/>
    <property type="match status" value="1"/>
</dbReference>
<dbReference type="GO" id="GO:0032259">
    <property type="term" value="P:methylation"/>
    <property type="evidence" value="ECO:0007669"/>
    <property type="project" value="UniProtKB-KW"/>
</dbReference>
<evidence type="ECO:0000259" key="1">
    <source>
        <dbReference type="Pfam" id="PF05050"/>
    </source>
</evidence>
<sequence length="278" mass="31897">MKLFNPFLKFFIRRYLFGVLVTTQFYPIFKVLYRISLWGMNIGLGGGGVEDTGESHVLQMLSKDISRKNSKKILPLIFFDVGSNQGQFAKLVIKSLGEKVSLFCFEPSKNTFDTLTQNLEGFRNTKLYNFGLGERDQLLSLYADKEMSGHASLYDRKHFDKSTTKLVETVEIKSLDKFCSENKISHIHYLKLDVEGHELSVLNGSTKMLQAGAIDYIQFEFGGCNIDSRTYLRDFFEILSDNYDLFRLLRNGLAPIKTYDEILEVFTTTNFIAKLKSL</sequence>
<dbReference type="Gene3D" id="3.40.50.150">
    <property type="entry name" value="Vaccinia Virus protein VP39"/>
    <property type="match status" value="1"/>
</dbReference>
<dbReference type="EMBL" id="JACJPY010000042">
    <property type="protein sequence ID" value="MBD2151100.1"/>
    <property type="molecule type" value="Genomic_DNA"/>
</dbReference>
<organism evidence="2 3">
    <name type="scientific">Pseudanabaena cinerea FACHB-1277</name>
    <dbReference type="NCBI Taxonomy" id="2949581"/>
    <lineage>
        <taxon>Bacteria</taxon>
        <taxon>Bacillati</taxon>
        <taxon>Cyanobacteriota</taxon>
        <taxon>Cyanophyceae</taxon>
        <taxon>Pseudanabaenales</taxon>
        <taxon>Pseudanabaenaceae</taxon>
        <taxon>Pseudanabaena</taxon>
        <taxon>Pseudanabaena cinerea</taxon>
    </lineage>
</organism>
<dbReference type="NCBIfam" id="TIGR01444">
    <property type="entry name" value="fkbM_fam"/>
    <property type="match status" value="1"/>
</dbReference>
<proteinExistence type="predicted"/>
<dbReference type="InterPro" id="IPR029063">
    <property type="entry name" value="SAM-dependent_MTases_sf"/>
</dbReference>
<accession>A0A926Z6V1</accession>
<comment type="caution">
    <text evidence="2">The sequence shown here is derived from an EMBL/GenBank/DDBJ whole genome shotgun (WGS) entry which is preliminary data.</text>
</comment>
<name>A0A926Z6V1_9CYAN</name>
<dbReference type="Proteomes" id="UP000631421">
    <property type="component" value="Unassembled WGS sequence"/>
</dbReference>
<protein>
    <submittedName>
        <fullName evidence="2">FkbM family methyltransferase</fullName>
    </submittedName>
</protein>
<dbReference type="InterPro" id="IPR053188">
    <property type="entry name" value="FkbM_Methyltransferase"/>
</dbReference>
<dbReference type="InterPro" id="IPR006342">
    <property type="entry name" value="FkbM_mtfrase"/>
</dbReference>
<feature type="domain" description="Methyltransferase FkbM" evidence="1">
    <location>
        <begin position="80"/>
        <end position="223"/>
    </location>
</feature>
<reference evidence="2" key="2">
    <citation type="submission" date="2020-08" db="EMBL/GenBank/DDBJ databases">
        <authorList>
            <person name="Chen M."/>
            <person name="Teng W."/>
            <person name="Zhao L."/>
            <person name="Hu C."/>
            <person name="Zhou Y."/>
            <person name="Han B."/>
            <person name="Song L."/>
            <person name="Shu W."/>
        </authorList>
    </citation>
    <scope>NUCLEOTIDE SEQUENCE</scope>
    <source>
        <strain evidence="2">FACHB-1277</strain>
    </source>
</reference>
<keyword evidence="2" id="KW-0808">Transferase</keyword>
<reference evidence="2" key="1">
    <citation type="journal article" date="2015" name="ISME J.">
        <title>Draft Genome Sequence of Streptomyces incarnatus NRRL8089, which Produces the Nucleoside Antibiotic Sinefungin.</title>
        <authorList>
            <person name="Oshima K."/>
            <person name="Hattori M."/>
            <person name="Shimizu H."/>
            <person name="Fukuda K."/>
            <person name="Nemoto M."/>
            <person name="Inagaki K."/>
            <person name="Tamura T."/>
        </authorList>
    </citation>
    <scope>NUCLEOTIDE SEQUENCE</scope>
    <source>
        <strain evidence="2">FACHB-1277</strain>
    </source>
</reference>
<keyword evidence="3" id="KW-1185">Reference proteome</keyword>
<dbReference type="SUPFAM" id="SSF53335">
    <property type="entry name" value="S-adenosyl-L-methionine-dependent methyltransferases"/>
    <property type="match status" value="1"/>
</dbReference>
<evidence type="ECO:0000313" key="3">
    <source>
        <dbReference type="Proteomes" id="UP000631421"/>
    </source>
</evidence>